<dbReference type="eggNOG" id="KOG2369">
    <property type="taxonomic scope" value="Eukaryota"/>
</dbReference>
<evidence type="ECO:0000313" key="2">
    <source>
        <dbReference type="EMBL" id="ESO12856.1"/>
    </source>
</evidence>
<organism evidence="3 4">
    <name type="scientific">Helobdella robusta</name>
    <name type="common">Californian leech</name>
    <dbReference type="NCBI Taxonomy" id="6412"/>
    <lineage>
        <taxon>Eukaryota</taxon>
        <taxon>Metazoa</taxon>
        <taxon>Spiralia</taxon>
        <taxon>Lophotrochozoa</taxon>
        <taxon>Annelida</taxon>
        <taxon>Clitellata</taxon>
        <taxon>Hirudinea</taxon>
        <taxon>Rhynchobdellida</taxon>
        <taxon>Glossiphoniidae</taxon>
        <taxon>Helobdella</taxon>
    </lineage>
</organism>
<dbReference type="AlphaFoldDB" id="T1EP15"/>
<protein>
    <recommendedName>
        <fullName evidence="5">Group XV phospholipase A2</fullName>
    </recommendedName>
</protein>
<dbReference type="FunCoup" id="T1EP15">
    <property type="interactions" value="136"/>
</dbReference>
<dbReference type="Proteomes" id="UP000015101">
    <property type="component" value="Unassembled WGS sequence"/>
</dbReference>
<dbReference type="InterPro" id="IPR029058">
    <property type="entry name" value="AB_hydrolase_fold"/>
</dbReference>
<keyword evidence="1" id="KW-0812">Transmembrane</keyword>
<dbReference type="Gene3D" id="3.40.50.1820">
    <property type="entry name" value="alpha/beta hydrolase"/>
    <property type="match status" value="2"/>
</dbReference>
<dbReference type="PANTHER" id="PTHR11440">
    <property type="entry name" value="LECITHIN-CHOLESTEROL ACYLTRANSFERASE-RELATED"/>
    <property type="match status" value="1"/>
</dbReference>
<gene>
    <name evidence="3" type="primary">20198315</name>
    <name evidence="2" type="ORF">HELRODRAFT_159443</name>
</gene>
<proteinExistence type="predicted"/>
<dbReference type="GO" id="GO:0008374">
    <property type="term" value="F:O-acyltransferase activity"/>
    <property type="evidence" value="ECO:0007669"/>
    <property type="project" value="InterPro"/>
</dbReference>
<sequence length="408" mass="47119">MWTASDVNFGRMFYLPLVIVVSLVSLSSSLRPIVMVPGLGGTQLEARLNRTSVPHWYCYRVSDWFTLWLSVLELEAADCMVDNMRLFYVAENHTTRNNHGVEIRVDRFGSTETIEWLDPFHTVGRSHFAYFTNIVESLIKAGYHRNVSVRGVPFDFRKAPNEMDSLFKQMTKLVEETYELNNKTRIILMGHSMGNNFILYWLNRQPQWWKDLYIDSLISLAAPWAGSVKTLRLMASGDSLGQSEHVIKPIQARPLEQSMPSTAYLMPGPYWHKDEVLVMSPKRNFTNLDYEAFFESINHTDGFLMWKDTESLTKDLVDPNVKVHCIYGLMKVDITPAVLDYRKVKSKNWYDEQPVTIYGPGDGTVNERSLKACNKWSNVEIKQLDDAEHLSILLDPRTMEIIFNIISR</sequence>
<dbReference type="GO" id="GO:0006629">
    <property type="term" value="P:lipid metabolic process"/>
    <property type="evidence" value="ECO:0000318"/>
    <property type="project" value="GO_Central"/>
</dbReference>
<evidence type="ECO:0000313" key="4">
    <source>
        <dbReference type="Proteomes" id="UP000015101"/>
    </source>
</evidence>
<evidence type="ECO:0000313" key="3">
    <source>
        <dbReference type="EnsemblMetazoa" id="HelroP159443"/>
    </source>
</evidence>
<dbReference type="KEGG" id="hro:HELRODRAFT_159443"/>
<keyword evidence="1" id="KW-1133">Transmembrane helix</keyword>
<evidence type="ECO:0000256" key="1">
    <source>
        <dbReference type="SAM" id="Phobius"/>
    </source>
</evidence>
<reference evidence="4" key="1">
    <citation type="submission" date="2012-12" db="EMBL/GenBank/DDBJ databases">
        <authorList>
            <person name="Hellsten U."/>
            <person name="Grimwood J."/>
            <person name="Chapman J.A."/>
            <person name="Shapiro H."/>
            <person name="Aerts A."/>
            <person name="Otillar R.P."/>
            <person name="Terry A.Y."/>
            <person name="Boore J.L."/>
            <person name="Simakov O."/>
            <person name="Marletaz F."/>
            <person name="Cho S.-J."/>
            <person name="Edsinger-Gonzales E."/>
            <person name="Havlak P."/>
            <person name="Kuo D.-H."/>
            <person name="Larsson T."/>
            <person name="Lv J."/>
            <person name="Arendt D."/>
            <person name="Savage R."/>
            <person name="Osoegawa K."/>
            <person name="de Jong P."/>
            <person name="Lindberg D.R."/>
            <person name="Seaver E.C."/>
            <person name="Weisblat D.A."/>
            <person name="Putnam N.H."/>
            <person name="Grigoriev I.V."/>
            <person name="Rokhsar D.S."/>
        </authorList>
    </citation>
    <scope>NUCLEOTIDE SEQUENCE</scope>
</reference>
<accession>T1EP15</accession>
<dbReference type="EnsemblMetazoa" id="HelroT159443">
    <property type="protein sequence ID" value="HelroP159443"/>
    <property type="gene ID" value="HelroG159443"/>
</dbReference>
<dbReference type="GeneID" id="20198315"/>
<feature type="transmembrane region" description="Helical" evidence="1">
    <location>
        <begin position="12"/>
        <end position="30"/>
    </location>
</feature>
<dbReference type="EMBL" id="KB095811">
    <property type="protein sequence ID" value="ESO12856.1"/>
    <property type="molecule type" value="Genomic_DNA"/>
</dbReference>
<reference evidence="3" key="3">
    <citation type="submission" date="2015-06" db="UniProtKB">
        <authorList>
            <consortium name="EnsemblMetazoa"/>
        </authorList>
    </citation>
    <scope>IDENTIFICATION</scope>
</reference>
<dbReference type="STRING" id="6412.T1EP15"/>
<dbReference type="SUPFAM" id="SSF53474">
    <property type="entry name" value="alpha/beta-Hydrolases"/>
    <property type="match status" value="1"/>
</dbReference>
<dbReference type="InterPro" id="IPR003386">
    <property type="entry name" value="LACT/PDAT_acylTrfase"/>
</dbReference>
<dbReference type="InParanoid" id="T1EP15"/>
<dbReference type="EMBL" id="AMQM01000252">
    <property type="status" value="NOT_ANNOTATED_CDS"/>
    <property type="molecule type" value="Genomic_DNA"/>
</dbReference>
<dbReference type="OrthoDB" id="190846at2759"/>
<dbReference type="RefSeq" id="XP_009009576.1">
    <property type="nucleotide sequence ID" value="XM_009011328.1"/>
</dbReference>
<keyword evidence="1" id="KW-0472">Membrane</keyword>
<reference evidence="2 4" key="2">
    <citation type="journal article" date="2013" name="Nature">
        <title>Insights into bilaterian evolution from three spiralian genomes.</title>
        <authorList>
            <person name="Simakov O."/>
            <person name="Marletaz F."/>
            <person name="Cho S.J."/>
            <person name="Edsinger-Gonzales E."/>
            <person name="Havlak P."/>
            <person name="Hellsten U."/>
            <person name="Kuo D.H."/>
            <person name="Larsson T."/>
            <person name="Lv J."/>
            <person name="Arendt D."/>
            <person name="Savage R."/>
            <person name="Osoegawa K."/>
            <person name="de Jong P."/>
            <person name="Grimwood J."/>
            <person name="Chapman J.A."/>
            <person name="Shapiro H."/>
            <person name="Aerts A."/>
            <person name="Otillar R.P."/>
            <person name="Terry A.Y."/>
            <person name="Boore J.L."/>
            <person name="Grigoriev I.V."/>
            <person name="Lindberg D.R."/>
            <person name="Seaver E.C."/>
            <person name="Weisblat D.A."/>
            <person name="Putnam N.H."/>
            <person name="Rokhsar D.S."/>
        </authorList>
    </citation>
    <scope>NUCLEOTIDE SEQUENCE</scope>
</reference>
<dbReference type="OMA" id="LHCLYGD"/>
<dbReference type="CTD" id="20198315"/>
<dbReference type="HOGENOM" id="CLU_037070_2_1_1"/>
<keyword evidence="4" id="KW-1185">Reference proteome</keyword>
<dbReference type="Pfam" id="PF02450">
    <property type="entry name" value="LCAT"/>
    <property type="match status" value="1"/>
</dbReference>
<evidence type="ECO:0008006" key="5">
    <source>
        <dbReference type="Google" id="ProtNLM"/>
    </source>
</evidence>
<name>T1EP15_HELRO</name>